<sequence length="234" mass="26750">MIFDNLVLLNEYRCSNVHFIKSKLDPAIFMLISKAVLNYNAFLKKYFKKDITRDDNLIILPIGLKLPFDPVDYLKQNYSNAHNDFINDVIQSVHKLNDDGVQDSIVVGFNLVTDKVRNVKNADIIAALSNSTGAVELRRGARVTDDPHAPVVRIEPDIPPLRYADLRIEVKEKEASIKFGNVFNRAMKIIKADKALCQVRYLDPKNKSGLKTEFYDERAIDVLIRTYHELEATQ</sequence>
<comment type="caution">
    <text evidence="2">The sequence shown here is derived from an EMBL/GenBank/DDBJ whole genome shotgun (WGS) entry which is preliminary data.</text>
</comment>
<organism evidence="2 3">
    <name type="scientific">Sporolactobacillus shoreicorticis</name>
    <dbReference type="NCBI Taxonomy" id="1923877"/>
    <lineage>
        <taxon>Bacteria</taxon>
        <taxon>Bacillati</taxon>
        <taxon>Bacillota</taxon>
        <taxon>Bacilli</taxon>
        <taxon>Bacillales</taxon>
        <taxon>Sporolactobacillaceae</taxon>
        <taxon>Sporolactobacillus</taxon>
    </lineage>
</organism>
<dbReference type="Proteomes" id="UP001597399">
    <property type="component" value="Unassembled WGS sequence"/>
</dbReference>
<keyword evidence="3" id="KW-1185">Reference proteome</keyword>
<dbReference type="EMBL" id="JBHUMQ010000056">
    <property type="protein sequence ID" value="MFD2695875.1"/>
    <property type="molecule type" value="Genomic_DNA"/>
</dbReference>
<reference evidence="3" key="1">
    <citation type="journal article" date="2019" name="Int. J. Syst. Evol. Microbiol.">
        <title>The Global Catalogue of Microorganisms (GCM) 10K type strain sequencing project: providing services to taxonomists for standard genome sequencing and annotation.</title>
        <authorList>
            <consortium name="The Broad Institute Genomics Platform"/>
            <consortium name="The Broad Institute Genome Sequencing Center for Infectious Disease"/>
            <person name="Wu L."/>
            <person name="Ma J."/>
        </authorList>
    </citation>
    <scope>NUCLEOTIDE SEQUENCE [LARGE SCALE GENOMIC DNA]</scope>
    <source>
        <strain evidence="3">TISTR 2466</strain>
    </source>
</reference>
<evidence type="ECO:0000313" key="2">
    <source>
        <dbReference type="EMBL" id="MFD2695875.1"/>
    </source>
</evidence>
<dbReference type="InterPro" id="IPR022104">
    <property type="entry name" value="DUF3644"/>
</dbReference>
<proteinExistence type="predicted"/>
<feature type="domain" description="DUF3644" evidence="1">
    <location>
        <begin position="4"/>
        <end position="95"/>
    </location>
</feature>
<dbReference type="RefSeq" id="WP_253061562.1">
    <property type="nucleotide sequence ID" value="NZ_JAMXWM010000009.1"/>
</dbReference>
<evidence type="ECO:0000313" key="3">
    <source>
        <dbReference type="Proteomes" id="UP001597399"/>
    </source>
</evidence>
<protein>
    <submittedName>
        <fullName evidence="2">DUF3644 domain-containing protein</fullName>
    </submittedName>
</protein>
<name>A0ABW5S7W7_9BACL</name>
<evidence type="ECO:0000259" key="1">
    <source>
        <dbReference type="Pfam" id="PF12358"/>
    </source>
</evidence>
<gene>
    <name evidence="2" type="ORF">ACFSUE_19915</name>
</gene>
<accession>A0ABW5S7W7</accession>
<dbReference type="Pfam" id="PF12358">
    <property type="entry name" value="DUF3644"/>
    <property type="match status" value="1"/>
</dbReference>